<reference evidence="1" key="1">
    <citation type="submission" date="2020-11" db="EMBL/GenBank/DDBJ databases">
        <title>Whole-genome analyses of Nonomuraea sp. K274.</title>
        <authorList>
            <person name="Veyisoglu A."/>
        </authorList>
    </citation>
    <scope>NUCLEOTIDE SEQUENCE</scope>
    <source>
        <strain evidence="1">K274</strain>
    </source>
</reference>
<protein>
    <recommendedName>
        <fullName evidence="3">Tetratricopeptide repeat protein</fullName>
    </recommendedName>
</protein>
<dbReference type="InterPro" id="IPR011990">
    <property type="entry name" value="TPR-like_helical_dom_sf"/>
</dbReference>
<evidence type="ECO:0008006" key="3">
    <source>
        <dbReference type="Google" id="ProtNLM"/>
    </source>
</evidence>
<gene>
    <name evidence="1" type="ORF">ITP53_04235</name>
</gene>
<name>A0A931EZ98_9ACTN</name>
<sequence>MVAASDAMDARLKAGELLRSYWACPGDQLEVLEEEEEQIRDFYVDVQAAEPNDVASLVGMTLLAFAKLRAHIVHRYSPPLDWCEDAMWRRVWHPDKTRRPTELKGTDKASSALAEDAVEAARIALEQQPNNNLAAFALARSLEWLGDRSAAVTAYGEALAVDPYDEAARSRLTILKGESIADAPVRPAPGDRLSTWYPHGFYVVELTEPVNNSGDVSGVLALLNDPDSARSLADGYLQDRLGEVGEDEGFAERLEEVTLTVWTNLQGARLLAMDLREALCPTPDGGQIIDWSQVAMADPLIEPLPTGCPVRWRGELLFFGATEILW</sequence>
<dbReference type="Gene3D" id="1.25.40.10">
    <property type="entry name" value="Tetratricopeptide repeat domain"/>
    <property type="match status" value="1"/>
</dbReference>
<dbReference type="AlphaFoldDB" id="A0A931EZ98"/>
<dbReference type="EMBL" id="JADOGI010000007">
    <property type="protein sequence ID" value="MBF8184958.1"/>
    <property type="molecule type" value="Genomic_DNA"/>
</dbReference>
<dbReference type="SUPFAM" id="SSF48452">
    <property type="entry name" value="TPR-like"/>
    <property type="match status" value="1"/>
</dbReference>
<organism evidence="1 2">
    <name type="scientific">Nonomuraea cypriaca</name>
    <dbReference type="NCBI Taxonomy" id="1187855"/>
    <lineage>
        <taxon>Bacteria</taxon>
        <taxon>Bacillati</taxon>
        <taxon>Actinomycetota</taxon>
        <taxon>Actinomycetes</taxon>
        <taxon>Streptosporangiales</taxon>
        <taxon>Streptosporangiaceae</taxon>
        <taxon>Nonomuraea</taxon>
    </lineage>
</organism>
<accession>A0A931EZ98</accession>
<evidence type="ECO:0000313" key="1">
    <source>
        <dbReference type="EMBL" id="MBF8184958.1"/>
    </source>
</evidence>
<dbReference type="Proteomes" id="UP000605361">
    <property type="component" value="Unassembled WGS sequence"/>
</dbReference>
<evidence type="ECO:0000313" key="2">
    <source>
        <dbReference type="Proteomes" id="UP000605361"/>
    </source>
</evidence>
<proteinExistence type="predicted"/>
<dbReference type="RefSeq" id="WP_195893944.1">
    <property type="nucleotide sequence ID" value="NZ_JADOGI010000007.1"/>
</dbReference>
<comment type="caution">
    <text evidence="1">The sequence shown here is derived from an EMBL/GenBank/DDBJ whole genome shotgun (WGS) entry which is preliminary data.</text>
</comment>
<keyword evidence="2" id="KW-1185">Reference proteome</keyword>